<dbReference type="GO" id="GO:0005524">
    <property type="term" value="F:ATP binding"/>
    <property type="evidence" value="ECO:0007669"/>
    <property type="project" value="UniProtKB-UniRule"/>
</dbReference>
<dbReference type="Pfam" id="PF00069">
    <property type="entry name" value="Pkinase"/>
    <property type="match status" value="1"/>
</dbReference>
<dbReference type="InterPro" id="IPR011009">
    <property type="entry name" value="Kinase-like_dom_sf"/>
</dbReference>
<evidence type="ECO:0000313" key="7">
    <source>
        <dbReference type="EMBL" id="KAK2705585.1"/>
    </source>
</evidence>
<dbReference type="PROSITE" id="PS50011">
    <property type="entry name" value="PROTEIN_KINASE_DOM"/>
    <property type="match status" value="1"/>
</dbReference>
<keyword evidence="1 5" id="KW-0418">Kinase</keyword>
<name>A0AA88L2Q1_ARTSF</name>
<dbReference type="EMBL" id="JAVRJZ010000020">
    <property type="protein sequence ID" value="KAK2705585.1"/>
    <property type="molecule type" value="Genomic_DNA"/>
</dbReference>
<dbReference type="CDD" id="cd00180">
    <property type="entry name" value="PKc"/>
    <property type="match status" value="1"/>
</dbReference>
<organism evidence="7 8">
    <name type="scientific">Artemia franciscana</name>
    <name type="common">Brine shrimp</name>
    <name type="synonym">Artemia sanfranciscana</name>
    <dbReference type="NCBI Taxonomy" id="6661"/>
    <lineage>
        <taxon>Eukaryota</taxon>
        <taxon>Metazoa</taxon>
        <taxon>Ecdysozoa</taxon>
        <taxon>Arthropoda</taxon>
        <taxon>Crustacea</taxon>
        <taxon>Branchiopoda</taxon>
        <taxon>Anostraca</taxon>
        <taxon>Artemiidae</taxon>
        <taxon>Artemia</taxon>
    </lineage>
</organism>
<evidence type="ECO:0000259" key="6">
    <source>
        <dbReference type="PROSITE" id="PS50011"/>
    </source>
</evidence>
<dbReference type="InterPro" id="IPR001245">
    <property type="entry name" value="Ser-Thr/Tyr_kinase_cat_dom"/>
</dbReference>
<comment type="caution">
    <text evidence="7">The sequence shown here is derived from an EMBL/GenBank/DDBJ whole genome shotgun (WGS) entry which is preliminary data.</text>
</comment>
<proteinExistence type="inferred from homology"/>
<keyword evidence="3 4" id="KW-0067">ATP-binding</keyword>
<keyword evidence="1 5" id="KW-0808">Transferase</keyword>
<dbReference type="PIRSF" id="PIRSF000654">
    <property type="entry name" value="Integrin-linked_kinase"/>
    <property type="match status" value="1"/>
</dbReference>
<dbReference type="SUPFAM" id="SSF56112">
    <property type="entry name" value="Protein kinase-like (PK-like)"/>
    <property type="match status" value="1"/>
</dbReference>
<dbReference type="PRINTS" id="PR00109">
    <property type="entry name" value="TYRKINASE"/>
</dbReference>
<dbReference type="Proteomes" id="UP001187531">
    <property type="component" value="Unassembled WGS sequence"/>
</dbReference>
<dbReference type="Gene3D" id="1.10.510.10">
    <property type="entry name" value="Transferase(Phosphotransferase) domain 1"/>
    <property type="match status" value="1"/>
</dbReference>
<evidence type="ECO:0000256" key="3">
    <source>
        <dbReference type="ARBA" id="ARBA00022840"/>
    </source>
</evidence>
<dbReference type="InterPro" id="IPR017441">
    <property type="entry name" value="Protein_kinase_ATP_BS"/>
</dbReference>
<comment type="similarity">
    <text evidence="5">Belongs to the protein kinase superfamily.</text>
</comment>
<keyword evidence="8" id="KW-1185">Reference proteome</keyword>
<dbReference type="SMART" id="SM00220">
    <property type="entry name" value="S_TKc"/>
    <property type="match status" value="1"/>
</dbReference>
<evidence type="ECO:0000256" key="1">
    <source>
        <dbReference type="ARBA" id="ARBA00022527"/>
    </source>
</evidence>
<dbReference type="AlphaFoldDB" id="A0AA88L2Q1"/>
<sequence>MPKTRKIFKNEVGDDVILDDLDIKLGEGLNGKVSLMELNGMKVAVKTVRPSLMGSNRKDSLEILKHEASIMKILKDDHVLKFYGLVHNENEWSLIMEYAENGTLQSRMAFPMTEEEMLKILADIVEGIQYLHETQILHRDLKSDNIYFKNDGTAVIGDYGLAIRLGSPEEIFDHGSSGHFLRSAPEVIKSEPYGIKSDVYSFGILLAEIISEESAEEFEYTEDFCLDFEHFHKNFVKRTNDFTGILLQLVKCCTSLDPSTRPTFIDIRRRLMEIESSTKLKENSVLI</sequence>
<evidence type="ECO:0000256" key="4">
    <source>
        <dbReference type="PROSITE-ProRule" id="PRU10141"/>
    </source>
</evidence>
<dbReference type="InterPro" id="IPR008271">
    <property type="entry name" value="Ser/Thr_kinase_AS"/>
</dbReference>
<keyword evidence="2 4" id="KW-0547">Nucleotide-binding</keyword>
<dbReference type="PANTHER" id="PTHR44329:SF6">
    <property type="entry name" value="RECEPTOR-INTERACTING SERINE_THREONINE-PROTEIN KINASE 1"/>
    <property type="match status" value="1"/>
</dbReference>
<evidence type="ECO:0000256" key="2">
    <source>
        <dbReference type="ARBA" id="ARBA00022741"/>
    </source>
</evidence>
<dbReference type="PROSITE" id="PS00108">
    <property type="entry name" value="PROTEIN_KINASE_ST"/>
    <property type="match status" value="1"/>
</dbReference>
<dbReference type="InterPro" id="IPR000719">
    <property type="entry name" value="Prot_kinase_dom"/>
</dbReference>
<dbReference type="GO" id="GO:0004706">
    <property type="term" value="F:JUN kinase kinase kinase activity"/>
    <property type="evidence" value="ECO:0007669"/>
    <property type="project" value="TreeGrafter"/>
</dbReference>
<keyword evidence="1 5" id="KW-0723">Serine/threonine-protein kinase</keyword>
<feature type="domain" description="Protein kinase" evidence="6">
    <location>
        <begin position="19"/>
        <end position="274"/>
    </location>
</feature>
<evidence type="ECO:0000313" key="8">
    <source>
        <dbReference type="Proteomes" id="UP001187531"/>
    </source>
</evidence>
<gene>
    <name evidence="7" type="ORF">QYM36_015843</name>
</gene>
<dbReference type="Gene3D" id="3.30.200.20">
    <property type="entry name" value="Phosphorylase Kinase, domain 1"/>
    <property type="match status" value="1"/>
</dbReference>
<accession>A0AA88L2Q1</accession>
<dbReference type="PANTHER" id="PTHR44329">
    <property type="entry name" value="SERINE/THREONINE-PROTEIN KINASE TNNI3K-RELATED"/>
    <property type="match status" value="1"/>
</dbReference>
<feature type="binding site" evidence="4">
    <location>
        <position position="46"/>
    </location>
    <ligand>
        <name>ATP</name>
        <dbReference type="ChEBI" id="CHEBI:30616"/>
    </ligand>
</feature>
<reference evidence="7" key="1">
    <citation type="submission" date="2023-07" db="EMBL/GenBank/DDBJ databases">
        <title>Chromosome-level genome assembly of Artemia franciscana.</title>
        <authorList>
            <person name="Jo E."/>
        </authorList>
    </citation>
    <scope>NUCLEOTIDE SEQUENCE</scope>
    <source>
        <tissue evidence="7">Whole body</tissue>
    </source>
</reference>
<dbReference type="InterPro" id="IPR051681">
    <property type="entry name" value="Ser/Thr_Kinases-Pseudokinases"/>
</dbReference>
<dbReference type="GO" id="GO:0006950">
    <property type="term" value="P:response to stress"/>
    <property type="evidence" value="ECO:0007669"/>
    <property type="project" value="UniProtKB-ARBA"/>
</dbReference>
<protein>
    <recommendedName>
        <fullName evidence="6">Protein kinase domain-containing protein</fullName>
    </recommendedName>
</protein>
<dbReference type="PROSITE" id="PS00107">
    <property type="entry name" value="PROTEIN_KINASE_ATP"/>
    <property type="match status" value="1"/>
</dbReference>
<evidence type="ECO:0000256" key="5">
    <source>
        <dbReference type="RuleBase" id="RU000304"/>
    </source>
</evidence>